<dbReference type="Gene3D" id="2.60.120.290">
    <property type="entry name" value="Spermadhesin, CUB domain"/>
    <property type="match status" value="1"/>
</dbReference>
<reference evidence="6" key="1">
    <citation type="submission" date="2016-06" db="UniProtKB">
        <authorList>
            <consortium name="WormBaseParasite"/>
        </authorList>
    </citation>
    <scope>IDENTIFICATION</scope>
</reference>
<sequence>MSFTENCTDDYVALRERNATGEYILEPSCIWNAVRGKHFTSVRNVMDVAFRSNNSVGRSSRLFCLERKCGFQLNIASSKIECGGDISDDAGRITTPGYPGQLHPHIFCEWLFRAGIGYRYVFDFAFIKHENFYRTAYNRVGCYPDIHFANGLNTLTDYYSLPHRSFCSNRTRFVSATDFVTLRFDDRFISYEKQSMKEQGVPLEKIYAPFRIDYLKVRCV</sequence>
<dbReference type="PROSITE" id="PS01180">
    <property type="entry name" value="CUB"/>
    <property type="match status" value="1"/>
</dbReference>
<proteinExistence type="predicted"/>
<evidence type="ECO:0000256" key="2">
    <source>
        <dbReference type="PROSITE-ProRule" id="PRU00059"/>
    </source>
</evidence>
<name>A0A183CVG1_9BILA</name>
<dbReference type="SMART" id="SM00042">
    <property type="entry name" value="CUB"/>
    <property type="match status" value="1"/>
</dbReference>
<keyword evidence="5" id="KW-1185">Reference proteome</keyword>
<protein>
    <submittedName>
        <fullName evidence="6">CUB domain-containing protein</fullName>
    </submittedName>
</protein>
<accession>A0A183CVG1</accession>
<dbReference type="InterPro" id="IPR000859">
    <property type="entry name" value="CUB_dom"/>
</dbReference>
<dbReference type="EMBL" id="UYRT01000394">
    <property type="protein sequence ID" value="VDK28105.1"/>
    <property type="molecule type" value="Genomic_DNA"/>
</dbReference>
<dbReference type="Proteomes" id="UP000271098">
    <property type="component" value="Unassembled WGS sequence"/>
</dbReference>
<evidence type="ECO:0000259" key="3">
    <source>
        <dbReference type="PROSITE" id="PS01180"/>
    </source>
</evidence>
<gene>
    <name evidence="4" type="ORF">GPUH_LOCUS452</name>
</gene>
<dbReference type="OrthoDB" id="5804959at2759"/>
<dbReference type="InterPro" id="IPR035914">
    <property type="entry name" value="Sperma_CUB_dom_sf"/>
</dbReference>
<evidence type="ECO:0000313" key="6">
    <source>
        <dbReference type="WBParaSite" id="GPUH_0000045201-mRNA-1"/>
    </source>
</evidence>
<keyword evidence="1" id="KW-1015">Disulfide bond</keyword>
<dbReference type="AlphaFoldDB" id="A0A183CVG1"/>
<comment type="caution">
    <text evidence="2">Lacks conserved residue(s) required for the propagation of feature annotation.</text>
</comment>
<dbReference type="Pfam" id="PF00431">
    <property type="entry name" value="CUB"/>
    <property type="match status" value="1"/>
</dbReference>
<reference evidence="4 5" key="2">
    <citation type="submission" date="2018-11" db="EMBL/GenBank/DDBJ databases">
        <authorList>
            <consortium name="Pathogen Informatics"/>
        </authorList>
    </citation>
    <scope>NUCLEOTIDE SEQUENCE [LARGE SCALE GENOMIC DNA]</scope>
</reference>
<dbReference type="SUPFAM" id="SSF49854">
    <property type="entry name" value="Spermadhesin, CUB domain"/>
    <property type="match status" value="1"/>
</dbReference>
<feature type="domain" description="CUB" evidence="3">
    <location>
        <begin position="82"/>
        <end position="217"/>
    </location>
</feature>
<evidence type="ECO:0000313" key="5">
    <source>
        <dbReference type="Proteomes" id="UP000271098"/>
    </source>
</evidence>
<evidence type="ECO:0000313" key="4">
    <source>
        <dbReference type="EMBL" id="VDK28105.1"/>
    </source>
</evidence>
<dbReference type="WBParaSite" id="GPUH_0000045201-mRNA-1">
    <property type="protein sequence ID" value="GPUH_0000045201-mRNA-1"/>
    <property type="gene ID" value="GPUH_0000045201"/>
</dbReference>
<organism evidence="6">
    <name type="scientific">Gongylonema pulchrum</name>
    <dbReference type="NCBI Taxonomy" id="637853"/>
    <lineage>
        <taxon>Eukaryota</taxon>
        <taxon>Metazoa</taxon>
        <taxon>Ecdysozoa</taxon>
        <taxon>Nematoda</taxon>
        <taxon>Chromadorea</taxon>
        <taxon>Rhabditida</taxon>
        <taxon>Spirurina</taxon>
        <taxon>Spiruromorpha</taxon>
        <taxon>Spiruroidea</taxon>
        <taxon>Gongylonematidae</taxon>
        <taxon>Gongylonema</taxon>
    </lineage>
</organism>
<evidence type="ECO:0000256" key="1">
    <source>
        <dbReference type="ARBA" id="ARBA00023157"/>
    </source>
</evidence>